<dbReference type="InterPro" id="IPR032299">
    <property type="entry name" value="DUF4843"/>
</dbReference>
<evidence type="ECO:0000313" key="2">
    <source>
        <dbReference type="Proteomes" id="UP000309594"/>
    </source>
</evidence>
<dbReference type="AlphaFoldDB" id="A0A4U1G8I0"/>
<dbReference type="PROSITE" id="PS51257">
    <property type="entry name" value="PROKAR_LIPOPROTEIN"/>
    <property type="match status" value="1"/>
</dbReference>
<dbReference type="RefSeq" id="WP_136880769.1">
    <property type="nucleotide sequence ID" value="NZ_SWDX01000005.1"/>
</dbReference>
<organism evidence="1 2">
    <name type="scientific">Pedobacter hiemivivus</name>
    <dbReference type="NCBI Taxonomy" id="2530454"/>
    <lineage>
        <taxon>Bacteria</taxon>
        <taxon>Pseudomonadati</taxon>
        <taxon>Bacteroidota</taxon>
        <taxon>Sphingobacteriia</taxon>
        <taxon>Sphingobacteriales</taxon>
        <taxon>Sphingobacteriaceae</taxon>
        <taxon>Pedobacter</taxon>
    </lineage>
</organism>
<gene>
    <name evidence="1" type="ORF">FBD94_14950</name>
</gene>
<dbReference type="EMBL" id="SWDX01000005">
    <property type="protein sequence ID" value="TKC60207.1"/>
    <property type="molecule type" value="Genomic_DNA"/>
</dbReference>
<protein>
    <submittedName>
        <fullName evidence="1">DUF4843 domain-containing protein</fullName>
    </submittedName>
</protein>
<proteinExistence type="predicted"/>
<evidence type="ECO:0000313" key="1">
    <source>
        <dbReference type="EMBL" id="TKC60207.1"/>
    </source>
</evidence>
<reference evidence="1 2" key="1">
    <citation type="submission" date="2019-04" db="EMBL/GenBank/DDBJ databases">
        <title>Pedobacter sp. RP-1-16 sp. nov., isolated from Arctic soil.</title>
        <authorList>
            <person name="Dahal R.H."/>
            <person name="Kim D.-U."/>
        </authorList>
    </citation>
    <scope>NUCLEOTIDE SEQUENCE [LARGE SCALE GENOMIC DNA]</scope>
    <source>
        <strain evidence="1 2">RP-1-16</strain>
    </source>
</reference>
<dbReference type="Pfam" id="PF16132">
    <property type="entry name" value="DUF4843"/>
    <property type="match status" value="1"/>
</dbReference>
<sequence>MKNLRNKFSLIIAMTLMLSACKKDEVGSFTAEPAINFLVTPAKPLYSTEYSFMTNPNPEYLQEVEVIIIGNTEPRDRILKAVAVKDATTTAQDSQYEILEGKVKAGEFIGKLNVKLKNSAELNTSKVVLKLRLVDSEDFKVGNKESAEYIIGWTNQILVPNPWSYFQYYFTSKGSTAAYRIILQTTGLTKFTITEYRVVGAAGAEAMGTKFGDYVKQWNKDHPNDHLKHDDGALAGQEIVPLYYTHSKFD</sequence>
<name>A0A4U1G8I0_9SPHI</name>
<accession>A0A4U1G8I0</accession>
<comment type="caution">
    <text evidence="1">The sequence shown here is derived from an EMBL/GenBank/DDBJ whole genome shotgun (WGS) entry which is preliminary data.</text>
</comment>
<dbReference type="Proteomes" id="UP000309594">
    <property type="component" value="Unassembled WGS sequence"/>
</dbReference>